<dbReference type="InterPro" id="IPR011009">
    <property type="entry name" value="Kinase-like_dom_sf"/>
</dbReference>
<evidence type="ECO:0000256" key="10">
    <source>
        <dbReference type="ARBA" id="ARBA00022777"/>
    </source>
</evidence>
<feature type="transmembrane region" description="Helical" evidence="17">
    <location>
        <begin position="509"/>
        <end position="533"/>
    </location>
</feature>
<dbReference type="GO" id="GO:0004674">
    <property type="term" value="F:protein serine/threonine kinase activity"/>
    <property type="evidence" value="ECO:0007669"/>
    <property type="project" value="UniProtKB-KW"/>
</dbReference>
<dbReference type="EMBL" id="CAEKDK010000001">
    <property type="protein sequence ID" value="CAB4266886.1"/>
    <property type="molecule type" value="Genomic_DNA"/>
</dbReference>
<evidence type="ECO:0000256" key="13">
    <source>
        <dbReference type="ARBA" id="ARBA00023136"/>
    </source>
</evidence>
<dbReference type="Proteomes" id="UP000507222">
    <property type="component" value="Unassembled WGS sequence"/>
</dbReference>
<proteinExistence type="predicted"/>
<feature type="binding site" evidence="16">
    <location>
        <position position="592"/>
    </location>
    <ligand>
        <name>ATP</name>
        <dbReference type="ChEBI" id="CHEBI:30616"/>
    </ligand>
</feature>
<dbReference type="FunFam" id="3.80.10.10:FF:000129">
    <property type="entry name" value="Leucine-rich repeat receptor-like kinase"/>
    <property type="match status" value="1"/>
</dbReference>
<dbReference type="FunFam" id="1.10.510.10:FF:001023">
    <property type="entry name" value="Os07g0541700 protein"/>
    <property type="match status" value="1"/>
</dbReference>
<dbReference type="InterPro" id="IPR032675">
    <property type="entry name" value="LRR_dom_sf"/>
</dbReference>
<keyword evidence="10" id="KW-0418">Kinase</keyword>
<dbReference type="PANTHER" id="PTHR45631:SF212">
    <property type="entry name" value="PROTEIN KINASE DOMAIN-CONTAINING PROTEIN"/>
    <property type="match status" value="1"/>
</dbReference>
<keyword evidence="8" id="KW-0677">Repeat</keyword>
<dbReference type="SUPFAM" id="SSF52058">
    <property type="entry name" value="L domain-like"/>
    <property type="match status" value="1"/>
</dbReference>
<evidence type="ECO:0000259" key="19">
    <source>
        <dbReference type="PROSITE" id="PS50011"/>
    </source>
</evidence>
<evidence type="ECO:0000256" key="7">
    <source>
        <dbReference type="ARBA" id="ARBA00022729"/>
    </source>
</evidence>
<dbReference type="PROSITE" id="PS00108">
    <property type="entry name" value="PROTEIN_KINASE_ST"/>
    <property type="match status" value="1"/>
</dbReference>
<evidence type="ECO:0000256" key="4">
    <source>
        <dbReference type="ARBA" id="ARBA00022614"/>
    </source>
</evidence>
<protein>
    <recommendedName>
        <fullName evidence="2">non-specific serine/threonine protein kinase</fullName>
        <ecNumber evidence="2">2.7.11.1</ecNumber>
    </recommendedName>
</protein>
<evidence type="ECO:0000256" key="1">
    <source>
        <dbReference type="ARBA" id="ARBA00004167"/>
    </source>
</evidence>
<keyword evidence="13 17" id="KW-0472">Membrane</keyword>
<dbReference type="SMART" id="SM00220">
    <property type="entry name" value="S_TKc"/>
    <property type="match status" value="1"/>
</dbReference>
<reference evidence="20 21" key="1">
    <citation type="submission" date="2020-05" db="EMBL/GenBank/DDBJ databases">
        <authorList>
            <person name="Campoy J."/>
            <person name="Schneeberger K."/>
            <person name="Spophaly S."/>
        </authorList>
    </citation>
    <scope>NUCLEOTIDE SEQUENCE [LARGE SCALE GENOMIC DNA]</scope>
    <source>
        <strain evidence="20">PruArmRojPasFocal</strain>
    </source>
</reference>
<dbReference type="Gene3D" id="3.30.200.20">
    <property type="entry name" value="Phosphorylase Kinase, domain 1"/>
    <property type="match status" value="1"/>
</dbReference>
<comment type="catalytic activity">
    <reaction evidence="15">
        <text>L-seryl-[protein] + ATP = O-phospho-L-seryl-[protein] + ADP + H(+)</text>
        <dbReference type="Rhea" id="RHEA:17989"/>
        <dbReference type="Rhea" id="RHEA-COMP:9863"/>
        <dbReference type="Rhea" id="RHEA-COMP:11604"/>
        <dbReference type="ChEBI" id="CHEBI:15378"/>
        <dbReference type="ChEBI" id="CHEBI:29999"/>
        <dbReference type="ChEBI" id="CHEBI:30616"/>
        <dbReference type="ChEBI" id="CHEBI:83421"/>
        <dbReference type="ChEBI" id="CHEBI:456216"/>
        <dbReference type="EC" id="2.7.11.1"/>
    </reaction>
</comment>
<evidence type="ECO:0000256" key="11">
    <source>
        <dbReference type="ARBA" id="ARBA00022840"/>
    </source>
</evidence>
<feature type="signal peptide" evidence="18">
    <location>
        <begin position="1"/>
        <end position="21"/>
    </location>
</feature>
<dbReference type="PROSITE" id="PS00107">
    <property type="entry name" value="PROTEIN_KINASE_ATP"/>
    <property type="match status" value="1"/>
</dbReference>
<dbReference type="Gene3D" id="1.10.510.10">
    <property type="entry name" value="Transferase(Phosphotransferase) domain 1"/>
    <property type="match status" value="1"/>
</dbReference>
<evidence type="ECO:0000256" key="8">
    <source>
        <dbReference type="ARBA" id="ARBA00022737"/>
    </source>
</evidence>
<evidence type="ECO:0000256" key="2">
    <source>
        <dbReference type="ARBA" id="ARBA00012513"/>
    </source>
</evidence>
<evidence type="ECO:0000256" key="18">
    <source>
        <dbReference type="SAM" id="SignalP"/>
    </source>
</evidence>
<evidence type="ECO:0000256" key="17">
    <source>
        <dbReference type="SAM" id="Phobius"/>
    </source>
</evidence>
<accession>A0A6J5TS69</accession>
<keyword evidence="4" id="KW-0433">Leucine-rich repeat</keyword>
<name>A0A6J5TS69_PRUAR</name>
<dbReference type="Pfam" id="PF12819">
    <property type="entry name" value="Malectin_like"/>
    <property type="match status" value="1"/>
</dbReference>
<dbReference type="InterPro" id="IPR024788">
    <property type="entry name" value="Malectin-like_Carb-bd_dom"/>
</dbReference>
<dbReference type="PROSITE" id="PS50011">
    <property type="entry name" value="PROTEIN_KINASE_DOM"/>
    <property type="match status" value="1"/>
</dbReference>
<gene>
    <name evidence="20" type="ORF">CURHAP_LOCUS9412</name>
</gene>
<dbReference type="CDD" id="cd14066">
    <property type="entry name" value="STKc_IRAK"/>
    <property type="match status" value="1"/>
</dbReference>
<dbReference type="GO" id="GO:0016020">
    <property type="term" value="C:membrane"/>
    <property type="evidence" value="ECO:0007669"/>
    <property type="project" value="UniProtKB-SubCell"/>
</dbReference>
<feature type="chain" id="PRO_5027062583" description="non-specific serine/threonine protein kinase" evidence="18">
    <location>
        <begin position="22"/>
        <end position="874"/>
    </location>
</feature>
<dbReference type="AlphaFoldDB" id="A0A6J5TS69"/>
<dbReference type="PANTHER" id="PTHR45631">
    <property type="entry name" value="OS07G0107800 PROTEIN-RELATED"/>
    <property type="match status" value="1"/>
</dbReference>
<dbReference type="EC" id="2.7.11.1" evidence="2"/>
<keyword evidence="6 17" id="KW-0812">Transmembrane</keyword>
<evidence type="ECO:0000313" key="21">
    <source>
        <dbReference type="Proteomes" id="UP000507222"/>
    </source>
</evidence>
<dbReference type="InterPro" id="IPR000719">
    <property type="entry name" value="Prot_kinase_dom"/>
</dbReference>
<dbReference type="SUPFAM" id="SSF56112">
    <property type="entry name" value="Protein kinase-like (PK-like)"/>
    <property type="match status" value="1"/>
</dbReference>
<evidence type="ECO:0000256" key="12">
    <source>
        <dbReference type="ARBA" id="ARBA00022989"/>
    </source>
</evidence>
<dbReference type="GO" id="GO:0005524">
    <property type="term" value="F:ATP binding"/>
    <property type="evidence" value="ECO:0007669"/>
    <property type="project" value="UniProtKB-UniRule"/>
</dbReference>
<evidence type="ECO:0000256" key="5">
    <source>
        <dbReference type="ARBA" id="ARBA00022679"/>
    </source>
</evidence>
<dbReference type="InterPro" id="IPR001611">
    <property type="entry name" value="Leu-rich_rpt"/>
</dbReference>
<keyword evidence="7 18" id="KW-0732">Signal</keyword>
<comment type="subcellular location">
    <subcellularLocation>
        <location evidence="1">Membrane</location>
        <topology evidence="1">Single-pass membrane protein</topology>
    </subcellularLocation>
</comment>
<comment type="catalytic activity">
    <reaction evidence="14">
        <text>L-threonyl-[protein] + ATP = O-phospho-L-threonyl-[protein] + ADP + H(+)</text>
        <dbReference type="Rhea" id="RHEA:46608"/>
        <dbReference type="Rhea" id="RHEA-COMP:11060"/>
        <dbReference type="Rhea" id="RHEA-COMP:11605"/>
        <dbReference type="ChEBI" id="CHEBI:15378"/>
        <dbReference type="ChEBI" id="CHEBI:30013"/>
        <dbReference type="ChEBI" id="CHEBI:30616"/>
        <dbReference type="ChEBI" id="CHEBI:61977"/>
        <dbReference type="ChEBI" id="CHEBI:456216"/>
        <dbReference type="EC" id="2.7.11.1"/>
    </reaction>
</comment>
<evidence type="ECO:0000256" key="9">
    <source>
        <dbReference type="ARBA" id="ARBA00022741"/>
    </source>
</evidence>
<evidence type="ECO:0000256" key="15">
    <source>
        <dbReference type="ARBA" id="ARBA00048679"/>
    </source>
</evidence>
<dbReference type="InterPro" id="IPR001245">
    <property type="entry name" value="Ser-Thr/Tyr_kinase_cat_dom"/>
</dbReference>
<evidence type="ECO:0000256" key="16">
    <source>
        <dbReference type="PROSITE-ProRule" id="PRU10141"/>
    </source>
</evidence>
<keyword evidence="11 16" id="KW-0067">ATP-binding</keyword>
<evidence type="ECO:0000256" key="14">
    <source>
        <dbReference type="ARBA" id="ARBA00047899"/>
    </source>
</evidence>
<sequence>MAALVMVFWLWLAFNIPPITPSGGGLSHHDQKRKLASTIPGFISIDCGATLQNYDDSNIFYQTDTGFISAGVNSQISSEFINSSLNMELRTLRYFPEGEQNCYTLKPEQGRSNNYLIRAVFMYGNYDGKNQTPVFQLYLGVNSWTTVKDSYVVHDIIYAPLTDAIQVCLVNKNNGTPYISALEVRQLDNSLYQSGNGALALTSRINLGGCNKIIRYPDDIYDRKWNHDQKNEWIPVTLAPNLTIETSNNGYKVPDKVLGTAVKCVSGPIYVSWKSKFTISKFYVYFHFAEIEKLEGGKQRTLNIRFNDFYNLETLTLDYLKTQTVASFALTGETTYNFSISSVDSGLPPILNAYEIYQHKDFYRMPTIEKDVDAIINIINTYSIIGEWQGDPCFPSSWNILNCSSISPPTIISLNLSSRELTGNIAVSFSNLRTIESLDLSHNQLTGPIPEFLAQLPYLRVLNLMGNQLEDAVPKALMEKHNSGGLTLNLDGNPDLCLGGSCKGKNRKLVAIVAPTVSVVVFIILCALAIYRIREKKRKGTRREWSLKAKNWRFTYSEIVNITNNFKSVIGEGGFGRVYHGSLTHGIEVAIKVLSSSSRQGSDEFQNEVELLLGIHHKNLVSLFGYCNEGGNMALVYDYMACGNLQQHLLADGSTNVLTWKERLEIAVDAARGLDYLHNCCKPPIVHRDLKTSNILLSEDLQARIGDFGLCRVFTTENETHISTDAKGTRGYVDPEYYHTGKLNRKSDVYSFGIVLLELITGLPAIIKGPPVVELCDWVGPHVQGKCTGDIVDPRLESYNINSAWRAIEVAMACIPSVAIQRPDISYVYDELKACLKMEMASEKPQIMEGYQTWSSSSIHTTPLDPKVEMHHTC</sequence>
<dbReference type="Gene3D" id="3.80.10.10">
    <property type="entry name" value="Ribonuclease Inhibitor"/>
    <property type="match status" value="1"/>
</dbReference>
<keyword evidence="9 16" id="KW-0547">Nucleotide-binding</keyword>
<organism evidence="20 21">
    <name type="scientific">Prunus armeniaca</name>
    <name type="common">Apricot</name>
    <name type="synonym">Armeniaca vulgaris</name>
    <dbReference type="NCBI Taxonomy" id="36596"/>
    <lineage>
        <taxon>Eukaryota</taxon>
        <taxon>Viridiplantae</taxon>
        <taxon>Streptophyta</taxon>
        <taxon>Embryophyta</taxon>
        <taxon>Tracheophyta</taxon>
        <taxon>Spermatophyta</taxon>
        <taxon>Magnoliopsida</taxon>
        <taxon>eudicotyledons</taxon>
        <taxon>Gunneridae</taxon>
        <taxon>Pentapetalae</taxon>
        <taxon>rosids</taxon>
        <taxon>fabids</taxon>
        <taxon>Rosales</taxon>
        <taxon>Rosaceae</taxon>
        <taxon>Amygdaloideae</taxon>
        <taxon>Amygdaleae</taxon>
        <taxon>Prunus</taxon>
    </lineage>
</organism>
<dbReference type="InterPro" id="IPR008271">
    <property type="entry name" value="Ser/Thr_kinase_AS"/>
</dbReference>
<keyword evidence="12 17" id="KW-1133">Transmembrane helix</keyword>
<dbReference type="Pfam" id="PF07714">
    <property type="entry name" value="PK_Tyr_Ser-Thr"/>
    <property type="match status" value="1"/>
</dbReference>
<dbReference type="Pfam" id="PF13855">
    <property type="entry name" value="LRR_8"/>
    <property type="match status" value="1"/>
</dbReference>
<evidence type="ECO:0000256" key="3">
    <source>
        <dbReference type="ARBA" id="ARBA00022527"/>
    </source>
</evidence>
<dbReference type="InterPro" id="IPR017441">
    <property type="entry name" value="Protein_kinase_ATP_BS"/>
</dbReference>
<keyword evidence="5" id="KW-0808">Transferase</keyword>
<keyword evidence="3" id="KW-0723">Serine/threonine-protein kinase</keyword>
<evidence type="ECO:0000256" key="6">
    <source>
        <dbReference type="ARBA" id="ARBA00022692"/>
    </source>
</evidence>
<evidence type="ECO:0000313" key="20">
    <source>
        <dbReference type="EMBL" id="CAB4266886.1"/>
    </source>
</evidence>
<dbReference type="FunFam" id="3.30.200.20:FF:000394">
    <property type="entry name" value="Leucine-rich repeat receptor-like protein kinase"/>
    <property type="match status" value="1"/>
</dbReference>
<feature type="domain" description="Protein kinase" evidence="19">
    <location>
        <begin position="564"/>
        <end position="836"/>
    </location>
</feature>